<dbReference type="EMBL" id="JBDFQZ010000014">
    <property type="protein sequence ID" value="KAK9664478.1"/>
    <property type="molecule type" value="Genomic_DNA"/>
</dbReference>
<keyword evidence="2" id="KW-1185">Reference proteome</keyword>
<gene>
    <name evidence="1" type="ORF">RND81_14G045100</name>
</gene>
<protein>
    <submittedName>
        <fullName evidence="1">Uncharacterized protein</fullName>
    </submittedName>
</protein>
<evidence type="ECO:0000313" key="1">
    <source>
        <dbReference type="EMBL" id="KAK9664478.1"/>
    </source>
</evidence>
<dbReference type="Proteomes" id="UP001443914">
    <property type="component" value="Unassembled WGS sequence"/>
</dbReference>
<dbReference type="AlphaFoldDB" id="A0AAW1GN81"/>
<dbReference type="InterPro" id="IPR015947">
    <property type="entry name" value="PUA-like_sf"/>
</dbReference>
<dbReference type="InterPro" id="IPR036987">
    <property type="entry name" value="SRA-YDG_sf"/>
</dbReference>
<accession>A0AAW1GN81</accession>
<organism evidence="1 2">
    <name type="scientific">Saponaria officinalis</name>
    <name type="common">Common soapwort</name>
    <name type="synonym">Lychnis saponaria</name>
    <dbReference type="NCBI Taxonomy" id="3572"/>
    <lineage>
        <taxon>Eukaryota</taxon>
        <taxon>Viridiplantae</taxon>
        <taxon>Streptophyta</taxon>
        <taxon>Embryophyta</taxon>
        <taxon>Tracheophyta</taxon>
        <taxon>Spermatophyta</taxon>
        <taxon>Magnoliopsida</taxon>
        <taxon>eudicotyledons</taxon>
        <taxon>Gunneridae</taxon>
        <taxon>Pentapetalae</taxon>
        <taxon>Caryophyllales</taxon>
        <taxon>Caryophyllaceae</taxon>
        <taxon>Caryophylleae</taxon>
        <taxon>Saponaria</taxon>
    </lineage>
</organism>
<dbReference type="Gene3D" id="2.30.280.10">
    <property type="entry name" value="SRA-YDG"/>
    <property type="match status" value="1"/>
</dbReference>
<comment type="caution">
    <text evidence="1">The sequence shown here is derived from an EMBL/GenBank/DDBJ whole genome shotgun (WGS) entry which is preliminary data.</text>
</comment>
<sequence length="154" mass="17477">MGKTNPPNPKLFPIKLVPSSQTPNYSFTEIFKTQNLIPSLSLATTAHHPTTHHPYRGPPYGAPPAPRKHHTAAPPVISSLSNYCSLTTLQLSPRKHYHQLLFRRTTPLLQLKSKVVRYWKEPGVSGCKVFKFHMKRIEGQPKLTTTQYQLIASW</sequence>
<reference evidence="1" key="1">
    <citation type="submission" date="2024-03" db="EMBL/GenBank/DDBJ databases">
        <title>WGS assembly of Saponaria officinalis var. Norfolk2.</title>
        <authorList>
            <person name="Jenkins J."/>
            <person name="Shu S."/>
            <person name="Grimwood J."/>
            <person name="Barry K."/>
            <person name="Goodstein D."/>
            <person name="Schmutz J."/>
            <person name="Leebens-Mack J."/>
            <person name="Osbourn A."/>
        </authorList>
    </citation>
    <scope>NUCLEOTIDE SEQUENCE [LARGE SCALE GENOMIC DNA]</scope>
    <source>
        <strain evidence="1">JIC</strain>
    </source>
</reference>
<dbReference type="SUPFAM" id="SSF88697">
    <property type="entry name" value="PUA domain-like"/>
    <property type="match status" value="1"/>
</dbReference>
<name>A0AAW1GN81_SAPOF</name>
<proteinExistence type="predicted"/>
<evidence type="ECO:0000313" key="2">
    <source>
        <dbReference type="Proteomes" id="UP001443914"/>
    </source>
</evidence>